<sequence>MSKWFRTGGVAVALLMAIFLQMDTLTRVLGGVLAVMLWLAVASCLPEEISDYSKAQKVITGVILGSIVMITALLVKTIMSKGLMGGSMGVGFVMPTPPKNPYPMMTRSRGK</sequence>
<keyword evidence="1" id="KW-1133">Transmembrane helix</keyword>
<keyword evidence="1" id="KW-0812">Transmembrane</keyword>
<keyword evidence="1" id="KW-0472">Membrane</keyword>
<dbReference type="AlphaFoldDB" id="A0A1G6Q218"/>
<proteinExistence type="predicted"/>
<gene>
    <name evidence="2" type="ORF">SAMN04488112_11947</name>
</gene>
<evidence type="ECO:0000313" key="3">
    <source>
        <dbReference type="Proteomes" id="UP000199387"/>
    </source>
</evidence>
<organism evidence="2 3">
    <name type="scientific">Melghirimyces thermohalophilus</name>
    <dbReference type="NCBI Taxonomy" id="1236220"/>
    <lineage>
        <taxon>Bacteria</taxon>
        <taxon>Bacillati</taxon>
        <taxon>Bacillota</taxon>
        <taxon>Bacilli</taxon>
        <taxon>Bacillales</taxon>
        <taxon>Thermoactinomycetaceae</taxon>
        <taxon>Melghirimyces</taxon>
    </lineage>
</organism>
<accession>A0A1G6Q218</accession>
<feature type="transmembrane region" description="Helical" evidence="1">
    <location>
        <begin position="28"/>
        <end position="46"/>
    </location>
</feature>
<keyword evidence="3" id="KW-1185">Reference proteome</keyword>
<evidence type="ECO:0000313" key="2">
    <source>
        <dbReference type="EMBL" id="SDC86389.1"/>
    </source>
</evidence>
<reference evidence="2 3" key="1">
    <citation type="submission" date="2016-10" db="EMBL/GenBank/DDBJ databases">
        <authorList>
            <person name="de Groot N.N."/>
        </authorList>
    </citation>
    <scope>NUCLEOTIDE SEQUENCE [LARGE SCALE GENOMIC DNA]</scope>
    <source>
        <strain evidence="2 3">DSM 45514</strain>
    </source>
</reference>
<name>A0A1G6Q218_9BACL</name>
<evidence type="ECO:0000256" key="1">
    <source>
        <dbReference type="SAM" id="Phobius"/>
    </source>
</evidence>
<feature type="transmembrane region" description="Helical" evidence="1">
    <location>
        <begin position="58"/>
        <end position="79"/>
    </location>
</feature>
<dbReference type="Proteomes" id="UP000199387">
    <property type="component" value="Unassembled WGS sequence"/>
</dbReference>
<dbReference type="EMBL" id="FMZA01000019">
    <property type="protein sequence ID" value="SDC86389.1"/>
    <property type="molecule type" value="Genomic_DNA"/>
</dbReference>
<dbReference type="RefSeq" id="WP_091572100.1">
    <property type="nucleotide sequence ID" value="NZ_FMZA01000019.1"/>
</dbReference>
<protein>
    <submittedName>
        <fullName evidence="2">Uncharacterized protein</fullName>
    </submittedName>
</protein>